<sequence>MAAKVDVAIIGAGVVGLTIAAEVAQQEKRIFVFEKNHTFGLETSSRGSEVIHTGIYYPEDSLKAKLCL</sequence>
<proteinExistence type="inferred from homology"/>
<name>X1H7M4_9ZZZZ</name>
<gene>
    <name evidence="7" type="ORF">S03H2_39992</name>
</gene>
<accession>X1H7M4</accession>
<evidence type="ECO:0000256" key="5">
    <source>
        <dbReference type="ARBA" id="ARBA00037941"/>
    </source>
</evidence>
<reference evidence="7" key="1">
    <citation type="journal article" date="2014" name="Front. Microbiol.">
        <title>High frequency of phylogenetically diverse reductive dehalogenase-homologous genes in deep subseafloor sedimentary metagenomes.</title>
        <authorList>
            <person name="Kawai M."/>
            <person name="Futagami T."/>
            <person name="Toyoda A."/>
            <person name="Takaki Y."/>
            <person name="Nishi S."/>
            <person name="Hori S."/>
            <person name="Arai W."/>
            <person name="Tsubouchi T."/>
            <person name="Morono Y."/>
            <person name="Uchiyama I."/>
            <person name="Ito T."/>
            <person name="Fujiyama A."/>
            <person name="Inagaki F."/>
            <person name="Takami H."/>
        </authorList>
    </citation>
    <scope>NUCLEOTIDE SEQUENCE</scope>
    <source>
        <strain evidence="7">Expedition CK06-06</strain>
    </source>
</reference>
<protein>
    <recommendedName>
        <fullName evidence="6">FAD dependent oxidoreductase domain-containing protein</fullName>
    </recommendedName>
</protein>
<dbReference type="EMBL" id="BARU01024763">
    <property type="protein sequence ID" value="GAH53045.1"/>
    <property type="molecule type" value="Genomic_DNA"/>
</dbReference>
<comment type="caution">
    <text evidence="7">The sequence shown here is derived from an EMBL/GenBank/DDBJ whole genome shotgun (WGS) entry which is preliminary data.</text>
</comment>
<evidence type="ECO:0000256" key="4">
    <source>
        <dbReference type="ARBA" id="ARBA00023002"/>
    </source>
</evidence>
<comment type="similarity">
    <text evidence="5">Belongs to the L2HGDH family.</text>
</comment>
<evidence type="ECO:0000259" key="6">
    <source>
        <dbReference type="Pfam" id="PF01266"/>
    </source>
</evidence>
<dbReference type="GO" id="GO:0047545">
    <property type="term" value="F:(S)-2-hydroxyglutarate dehydrogenase activity"/>
    <property type="evidence" value="ECO:0007669"/>
    <property type="project" value="TreeGrafter"/>
</dbReference>
<evidence type="ECO:0000256" key="2">
    <source>
        <dbReference type="ARBA" id="ARBA00022630"/>
    </source>
</evidence>
<dbReference type="InterPro" id="IPR006076">
    <property type="entry name" value="FAD-dep_OxRdtase"/>
</dbReference>
<dbReference type="InterPro" id="IPR036188">
    <property type="entry name" value="FAD/NAD-bd_sf"/>
</dbReference>
<evidence type="ECO:0000256" key="1">
    <source>
        <dbReference type="ARBA" id="ARBA00001974"/>
    </source>
</evidence>
<organism evidence="7">
    <name type="scientific">marine sediment metagenome</name>
    <dbReference type="NCBI Taxonomy" id="412755"/>
    <lineage>
        <taxon>unclassified sequences</taxon>
        <taxon>metagenomes</taxon>
        <taxon>ecological metagenomes</taxon>
    </lineage>
</organism>
<keyword evidence="2" id="KW-0285">Flavoprotein</keyword>
<keyword evidence="4" id="KW-0560">Oxidoreductase</keyword>
<evidence type="ECO:0000256" key="3">
    <source>
        <dbReference type="ARBA" id="ARBA00022827"/>
    </source>
</evidence>
<dbReference type="PANTHER" id="PTHR43104">
    <property type="entry name" value="L-2-HYDROXYGLUTARATE DEHYDROGENASE, MITOCHONDRIAL"/>
    <property type="match status" value="1"/>
</dbReference>
<dbReference type="Gene3D" id="3.50.50.60">
    <property type="entry name" value="FAD/NAD(P)-binding domain"/>
    <property type="match status" value="1"/>
</dbReference>
<feature type="domain" description="FAD dependent oxidoreductase" evidence="6">
    <location>
        <begin position="6"/>
        <end position="67"/>
    </location>
</feature>
<comment type="cofactor">
    <cofactor evidence="1">
        <name>FAD</name>
        <dbReference type="ChEBI" id="CHEBI:57692"/>
    </cofactor>
</comment>
<dbReference type="PANTHER" id="PTHR43104:SF4">
    <property type="entry name" value="L-2-HYDROXYGLUTARATE DEHYDROGENASE, MITOCHONDRIAL"/>
    <property type="match status" value="1"/>
</dbReference>
<dbReference type="Pfam" id="PF01266">
    <property type="entry name" value="DAO"/>
    <property type="match status" value="1"/>
</dbReference>
<dbReference type="AlphaFoldDB" id="X1H7M4"/>
<evidence type="ECO:0000313" key="7">
    <source>
        <dbReference type="EMBL" id="GAH53045.1"/>
    </source>
</evidence>
<dbReference type="SUPFAM" id="SSF51905">
    <property type="entry name" value="FAD/NAD(P)-binding domain"/>
    <property type="match status" value="1"/>
</dbReference>
<keyword evidence="3" id="KW-0274">FAD</keyword>